<keyword evidence="2" id="KW-0349">Heme</keyword>
<dbReference type="Pfam" id="PF01152">
    <property type="entry name" value="Bac_globin"/>
    <property type="match status" value="1"/>
</dbReference>
<evidence type="ECO:0000313" key="5">
    <source>
        <dbReference type="EMBL" id="MDT0552528.1"/>
    </source>
</evidence>
<dbReference type="SUPFAM" id="SSF46458">
    <property type="entry name" value="Globin-like"/>
    <property type="match status" value="1"/>
</dbReference>
<evidence type="ECO:0000256" key="2">
    <source>
        <dbReference type="ARBA" id="ARBA00022617"/>
    </source>
</evidence>
<dbReference type="InterPro" id="IPR001486">
    <property type="entry name" value="Hemoglobin_trunc"/>
</dbReference>
<comment type="caution">
    <text evidence="5">The sequence shown here is derived from an EMBL/GenBank/DDBJ whole genome shotgun (WGS) entry which is preliminary data.</text>
</comment>
<dbReference type="InterPro" id="IPR009050">
    <property type="entry name" value="Globin-like_sf"/>
</dbReference>
<gene>
    <name evidence="5" type="ORF">RM519_04660</name>
</gene>
<sequence length="161" mass="17621">MKTINLVSIVVLSILLFNCSNKKEANQIENQEVTIAEVDKSLFVRLGGETGISSIVDDILKSHLDNPEIRHVFLPIAENPQRLESFKTHVKQFLSAGTGGGAAYMGKDLPTAHKGLNTSEKEFMAAVDDILGVLAKHNIDEETQKDMLFILYSLKGAVIGL</sequence>
<dbReference type="Gene3D" id="1.10.490.10">
    <property type="entry name" value="Globins"/>
    <property type="match status" value="1"/>
</dbReference>
<dbReference type="RefSeq" id="WP_311592402.1">
    <property type="nucleotide sequence ID" value="NZ_JAVRHV010000001.1"/>
</dbReference>
<dbReference type="CDD" id="cd00454">
    <property type="entry name" value="TrHb1_N"/>
    <property type="match status" value="1"/>
</dbReference>
<keyword evidence="3" id="KW-0479">Metal-binding</keyword>
<evidence type="ECO:0000256" key="1">
    <source>
        <dbReference type="ARBA" id="ARBA00022448"/>
    </source>
</evidence>
<dbReference type="Proteomes" id="UP001252186">
    <property type="component" value="Unassembled WGS sequence"/>
</dbReference>
<dbReference type="InterPro" id="IPR012292">
    <property type="entry name" value="Globin/Proto"/>
</dbReference>
<reference evidence="5 6" key="1">
    <citation type="submission" date="2023-09" db="EMBL/GenBank/DDBJ databases">
        <authorList>
            <person name="Rey-Velasco X."/>
        </authorList>
    </citation>
    <scope>NUCLEOTIDE SEQUENCE [LARGE SCALE GENOMIC DNA]</scope>
    <source>
        <strain evidence="5 6">P050</strain>
    </source>
</reference>
<dbReference type="EMBL" id="JAVRHV010000001">
    <property type="protein sequence ID" value="MDT0552528.1"/>
    <property type="molecule type" value="Genomic_DNA"/>
</dbReference>
<evidence type="ECO:0000256" key="3">
    <source>
        <dbReference type="ARBA" id="ARBA00022723"/>
    </source>
</evidence>
<evidence type="ECO:0000256" key="4">
    <source>
        <dbReference type="ARBA" id="ARBA00023004"/>
    </source>
</evidence>
<keyword evidence="4" id="KW-0408">Iron</keyword>
<evidence type="ECO:0000313" key="6">
    <source>
        <dbReference type="Proteomes" id="UP001252186"/>
    </source>
</evidence>
<protein>
    <submittedName>
        <fullName evidence="5">Group 1 truncated hemoglobin</fullName>
    </submittedName>
</protein>
<keyword evidence="1" id="KW-0813">Transport</keyword>
<proteinExistence type="predicted"/>
<accession>A0ABU2Y2U2</accession>
<keyword evidence="6" id="KW-1185">Reference proteome</keyword>
<organism evidence="5 6">
    <name type="scientific">Urechidicola vernalis</name>
    <dbReference type="NCBI Taxonomy" id="3075600"/>
    <lineage>
        <taxon>Bacteria</taxon>
        <taxon>Pseudomonadati</taxon>
        <taxon>Bacteroidota</taxon>
        <taxon>Flavobacteriia</taxon>
        <taxon>Flavobacteriales</taxon>
        <taxon>Flavobacteriaceae</taxon>
        <taxon>Urechidicola</taxon>
    </lineage>
</organism>
<name>A0ABU2Y2U2_9FLAO</name>